<accession>A0ABD3QEZ7</accession>
<feature type="non-terminal residue" evidence="2">
    <location>
        <position position="1"/>
    </location>
</feature>
<dbReference type="SUPFAM" id="SSF103481">
    <property type="entry name" value="Multidrug resistance efflux transporter EmrE"/>
    <property type="match status" value="1"/>
</dbReference>
<comment type="caution">
    <text evidence="2">The sequence shown here is derived from an EMBL/GenBank/DDBJ whole genome shotgun (WGS) entry which is preliminary data.</text>
</comment>
<protein>
    <recommendedName>
        <fullName evidence="4">EamA domain-containing protein</fullName>
    </recommendedName>
</protein>
<evidence type="ECO:0000313" key="3">
    <source>
        <dbReference type="Proteomes" id="UP001530315"/>
    </source>
</evidence>
<dbReference type="Proteomes" id="UP001530315">
    <property type="component" value="Unassembled WGS sequence"/>
</dbReference>
<organism evidence="2 3">
    <name type="scientific">Stephanodiscus triporus</name>
    <dbReference type="NCBI Taxonomy" id="2934178"/>
    <lineage>
        <taxon>Eukaryota</taxon>
        <taxon>Sar</taxon>
        <taxon>Stramenopiles</taxon>
        <taxon>Ochrophyta</taxon>
        <taxon>Bacillariophyta</taxon>
        <taxon>Coscinodiscophyceae</taxon>
        <taxon>Thalassiosirophycidae</taxon>
        <taxon>Stephanodiscales</taxon>
        <taxon>Stephanodiscaceae</taxon>
        <taxon>Stephanodiscus</taxon>
    </lineage>
</organism>
<name>A0ABD3QEZ7_9STRA</name>
<keyword evidence="3" id="KW-1185">Reference proteome</keyword>
<feature type="region of interest" description="Disordered" evidence="1">
    <location>
        <begin position="1"/>
        <end position="20"/>
    </location>
</feature>
<evidence type="ECO:0000256" key="1">
    <source>
        <dbReference type="SAM" id="MobiDB-lite"/>
    </source>
</evidence>
<reference evidence="2 3" key="1">
    <citation type="submission" date="2024-10" db="EMBL/GenBank/DDBJ databases">
        <title>Updated reference genomes for cyclostephanoid diatoms.</title>
        <authorList>
            <person name="Roberts W.R."/>
            <person name="Alverson A.J."/>
        </authorList>
    </citation>
    <scope>NUCLEOTIDE SEQUENCE [LARGE SCALE GENOMIC DNA]</scope>
    <source>
        <strain evidence="2 3">AJA276-08</strain>
    </source>
</reference>
<dbReference type="AlphaFoldDB" id="A0ABD3QEZ7"/>
<evidence type="ECO:0000313" key="2">
    <source>
        <dbReference type="EMBL" id="KAL3798927.1"/>
    </source>
</evidence>
<proteinExistence type="predicted"/>
<feature type="region of interest" description="Disordered" evidence="1">
    <location>
        <begin position="108"/>
        <end position="137"/>
    </location>
</feature>
<dbReference type="InterPro" id="IPR037185">
    <property type="entry name" value="EmrE-like"/>
</dbReference>
<gene>
    <name evidence="2" type="ORF">ACHAW5_001654</name>
</gene>
<feature type="compositionally biased region" description="Acidic residues" evidence="1">
    <location>
        <begin position="113"/>
        <end position="123"/>
    </location>
</feature>
<evidence type="ECO:0008006" key="4">
    <source>
        <dbReference type="Google" id="ProtNLM"/>
    </source>
</evidence>
<dbReference type="PANTHER" id="PTHR13146">
    <property type="match status" value="1"/>
</dbReference>
<sequence>GNDIPNGSRHGLSDESEEWTRRKSRVVPHHARPLIPAVLNLLNSGLRWASLLYVDASVAEMMISGLELSLGAVAARAFRCRRIAPSRWVGVAMVAIGVMIVERANRGRHRGTDDDDDDDDEATDDRGDDAVRPHGGSASDATIGVVLIFLQSTLSVLQDIGEEIFMQAADFPATKMLGMEGSYGFCVGLVAYATIGRSDLWRGIEDVDSTLSTVRDNASVRRWVVGLPFLFLVTGIFNIKATEATSAMTRNVWKNMRTLLVWVVSLGIFYLGRDSDYGEAWHTPESAYILFGFTVMSE</sequence>
<dbReference type="EMBL" id="JALLAZ020000275">
    <property type="protein sequence ID" value="KAL3798927.1"/>
    <property type="molecule type" value="Genomic_DNA"/>
</dbReference>